<organism evidence="2 3">
    <name type="scientific">Paramuricea clavata</name>
    <name type="common">Red gorgonian</name>
    <name type="synonym">Violescent sea-whip</name>
    <dbReference type="NCBI Taxonomy" id="317549"/>
    <lineage>
        <taxon>Eukaryota</taxon>
        <taxon>Metazoa</taxon>
        <taxon>Cnidaria</taxon>
        <taxon>Anthozoa</taxon>
        <taxon>Octocorallia</taxon>
        <taxon>Malacalcyonacea</taxon>
        <taxon>Plexauridae</taxon>
        <taxon>Paramuricea</taxon>
    </lineage>
</organism>
<proteinExistence type="predicted"/>
<feature type="compositionally biased region" description="Basic and acidic residues" evidence="1">
    <location>
        <begin position="65"/>
        <end position="77"/>
    </location>
</feature>
<sequence>MRSKRSRIISVTSASTTMAHRVIEMGQAGETDVDAQVGDEKDKAEVRVEEVKEDEEEYDTDDSDSDHATVDSDKGDSLDSLTILRAVTTRSGRTVRVVYRE</sequence>
<dbReference type="AlphaFoldDB" id="A0A6S7G9E3"/>
<feature type="compositionally biased region" description="Acidic residues" evidence="1">
    <location>
        <begin position="51"/>
        <end position="64"/>
    </location>
</feature>
<reference evidence="2" key="1">
    <citation type="submission" date="2020-04" db="EMBL/GenBank/DDBJ databases">
        <authorList>
            <person name="Alioto T."/>
            <person name="Alioto T."/>
            <person name="Gomez Garrido J."/>
        </authorList>
    </citation>
    <scope>NUCLEOTIDE SEQUENCE</scope>
    <source>
        <strain evidence="2">A484AB</strain>
    </source>
</reference>
<accession>A0A6S7G9E3</accession>
<evidence type="ECO:0000256" key="1">
    <source>
        <dbReference type="SAM" id="MobiDB-lite"/>
    </source>
</evidence>
<dbReference type="EMBL" id="CACRXK020000468">
    <property type="protein sequence ID" value="CAB3982120.1"/>
    <property type="molecule type" value="Genomic_DNA"/>
</dbReference>
<protein>
    <submittedName>
        <fullName evidence="2">Uncharacterized protein</fullName>
    </submittedName>
</protein>
<dbReference type="Proteomes" id="UP001152795">
    <property type="component" value="Unassembled WGS sequence"/>
</dbReference>
<comment type="caution">
    <text evidence="2">The sequence shown here is derived from an EMBL/GenBank/DDBJ whole genome shotgun (WGS) entry which is preliminary data.</text>
</comment>
<name>A0A6S7G9E3_PARCT</name>
<feature type="region of interest" description="Disordered" evidence="1">
    <location>
        <begin position="27"/>
        <end position="79"/>
    </location>
</feature>
<evidence type="ECO:0000313" key="3">
    <source>
        <dbReference type="Proteomes" id="UP001152795"/>
    </source>
</evidence>
<keyword evidence="3" id="KW-1185">Reference proteome</keyword>
<feature type="compositionally biased region" description="Basic and acidic residues" evidence="1">
    <location>
        <begin position="38"/>
        <end position="50"/>
    </location>
</feature>
<gene>
    <name evidence="2" type="ORF">PACLA_8A049941</name>
</gene>
<evidence type="ECO:0000313" key="2">
    <source>
        <dbReference type="EMBL" id="CAB3982120.1"/>
    </source>
</evidence>